<evidence type="ECO:0000313" key="4">
    <source>
        <dbReference type="Proteomes" id="UP001142810"/>
    </source>
</evidence>
<sequence length="261" mass="29702">MLETLHAEKHQIDKNAPWLILLHGLFGSLDNLAVVKRHFASSYNILNIDLPDHGGSLKLDHFSFKLWVDLLASTLTAHQIETCYVLGHSLGGKLAMQLALAMPDRVKGLIVADIAPVRYPPRHRQVFQGLNNVELTQITTRKAAEKQLAVYIPEVGVRQFLLKSLVQDDDKRWQWRFNLQNLIAHYDDICDWPASQQSYLGPTLFIKGALSDYLTLKHQTQVLQYFPNSSAKVLQGAGHWLHAEKPQAFNRSVEHFLEQQV</sequence>
<dbReference type="PRINTS" id="PR00111">
    <property type="entry name" value="ABHYDROLASE"/>
</dbReference>
<dbReference type="PANTHER" id="PTHR46118">
    <property type="entry name" value="PROTEIN ABHD11"/>
    <property type="match status" value="1"/>
</dbReference>
<evidence type="ECO:0000256" key="1">
    <source>
        <dbReference type="ARBA" id="ARBA00022801"/>
    </source>
</evidence>
<dbReference type="InterPro" id="IPR000639">
    <property type="entry name" value="Epox_hydrolase-like"/>
</dbReference>
<dbReference type="InterPro" id="IPR000073">
    <property type="entry name" value="AB_hydrolase_1"/>
</dbReference>
<gene>
    <name evidence="3" type="ORF">OPS25_09200</name>
</gene>
<dbReference type="Proteomes" id="UP001142810">
    <property type="component" value="Unassembled WGS sequence"/>
</dbReference>
<dbReference type="Pfam" id="PF00561">
    <property type="entry name" value="Abhydrolase_1"/>
    <property type="match status" value="1"/>
</dbReference>
<dbReference type="PRINTS" id="PR00412">
    <property type="entry name" value="EPOXHYDRLASE"/>
</dbReference>
<proteinExistence type="predicted"/>
<evidence type="ECO:0000313" key="3">
    <source>
        <dbReference type="EMBL" id="MCW8108671.1"/>
    </source>
</evidence>
<name>A0ABT3P7C2_9ALTE</name>
<keyword evidence="4" id="KW-1185">Reference proteome</keyword>
<evidence type="ECO:0000259" key="2">
    <source>
        <dbReference type="Pfam" id="PF00561"/>
    </source>
</evidence>
<reference evidence="3" key="1">
    <citation type="submission" date="2022-11" db="EMBL/GenBank/DDBJ databases">
        <title>Alteromonas sp. nov., isolated from sea water of the Qingdao.</title>
        <authorList>
            <person name="Wang Q."/>
        </authorList>
    </citation>
    <scope>NUCLEOTIDE SEQUENCE</scope>
    <source>
        <strain evidence="3">ASW11-7</strain>
    </source>
</reference>
<dbReference type="PANTHER" id="PTHR46118:SF4">
    <property type="entry name" value="PROTEIN ABHD11"/>
    <property type="match status" value="1"/>
</dbReference>
<comment type="caution">
    <text evidence="3">The sequence shown here is derived from an EMBL/GenBank/DDBJ whole genome shotgun (WGS) entry which is preliminary data.</text>
</comment>
<keyword evidence="1 3" id="KW-0378">Hydrolase</keyword>
<dbReference type="InterPro" id="IPR029058">
    <property type="entry name" value="AB_hydrolase_fold"/>
</dbReference>
<dbReference type="GO" id="GO:0016787">
    <property type="term" value="F:hydrolase activity"/>
    <property type="evidence" value="ECO:0007669"/>
    <property type="project" value="UniProtKB-KW"/>
</dbReference>
<dbReference type="SUPFAM" id="SSF53474">
    <property type="entry name" value="alpha/beta-Hydrolases"/>
    <property type="match status" value="1"/>
</dbReference>
<protein>
    <submittedName>
        <fullName evidence="3">Alpha/beta fold hydrolase</fullName>
    </submittedName>
</protein>
<dbReference type="EMBL" id="JAPFRD010000010">
    <property type="protein sequence ID" value="MCW8108671.1"/>
    <property type="molecule type" value="Genomic_DNA"/>
</dbReference>
<dbReference type="RefSeq" id="WP_265617420.1">
    <property type="nucleotide sequence ID" value="NZ_JAPFRD010000010.1"/>
</dbReference>
<organism evidence="3 4">
    <name type="scientific">Alteromonas aquimaris</name>
    <dbReference type="NCBI Taxonomy" id="2998417"/>
    <lineage>
        <taxon>Bacteria</taxon>
        <taxon>Pseudomonadati</taxon>
        <taxon>Pseudomonadota</taxon>
        <taxon>Gammaproteobacteria</taxon>
        <taxon>Alteromonadales</taxon>
        <taxon>Alteromonadaceae</taxon>
        <taxon>Alteromonas/Salinimonas group</taxon>
        <taxon>Alteromonas</taxon>
    </lineage>
</organism>
<feature type="domain" description="AB hydrolase-1" evidence="2">
    <location>
        <begin position="17"/>
        <end position="246"/>
    </location>
</feature>
<accession>A0ABT3P7C2</accession>
<dbReference type="Gene3D" id="3.40.50.1820">
    <property type="entry name" value="alpha/beta hydrolase"/>
    <property type="match status" value="1"/>
</dbReference>